<dbReference type="Proteomes" id="UP000035860">
    <property type="component" value="Unassembled WGS sequence"/>
</dbReference>
<organism evidence="1 2">
    <name type="scientific">Moraxella bovoculi 237</name>
    <dbReference type="NCBI Taxonomy" id="743974"/>
    <lineage>
        <taxon>Bacteria</taxon>
        <taxon>Pseudomonadati</taxon>
        <taxon>Pseudomonadota</taxon>
        <taxon>Gammaproteobacteria</taxon>
        <taxon>Moraxellales</taxon>
        <taxon>Moraxellaceae</taxon>
        <taxon>Moraxella</taxon>
    </lineage>
</organism>
<gene>
    <name evidence="1" type="ORF">MBO_06324</name>
</gene>
<comment type="caution">
    <text evidence="1">The sequence shown here is derived from an EMBL/GenBank/DDBJ whole genome shotgun (WGS) entry which is preliminary data.</text>
</comment>
<protein>
    <submittedName>
        <fullName evidence="1">Uncharacterized protein</fullName>
    </submittedName>
</protein>
<reference evidence="1 2" key="1">
    <citation type="journal article" date="2014" name="Genome Announc.">
        <title>Draft Genome Sequence of Moraxella bovoculi Strain 237T (ATCC BAA-1259T) Isolated from a Calf with Infectious Bovine Keratoconjunctivitis.</title>
        <authorList>
            <person name="Calcutt M.J."/>
            <person name="Foecking M.F."/>
            <person name="Martin N.T."/>
            <person name="Mhlanga-Mutangadura T."/>
            <person name="Reilly T.J."/>
        </authorList>
    </citation>
    <scope>NUCLEOTIDE SEQUENCE [LARGE SCALE GENOMIC DNA]</scope>
    <source>
        <strain evidence="1 2">237</strain>
    </source>
</reference>
<name>A0A066UCZ7_9GAMM</name>
<keyword evidence="2" id="KW-1185">Reference proteome</keyword>
<dbReference type="OrthoDB" id="6709940at2"/>
<dbReference type="RefSeq" id="WP_036365713.1">
    <property type="nucleotide sequence ID" value="NZ_AOMT01000024.1"/>
</dbReference>
<evidence type="ECO:0000313" key="2">
    <source>
        <dbReference type="Proteomes" id="UP000035860"/>
    </source>
</evidence>
<proteinExistence type="predicted"/>
<sequence>MDIQGSLPLIVVLVVAGFLLGNMFAAKPKAHEVRTSDFRLLARQLGFNPKFVSRPDWLPAVVQTGVRANNHAVKNQMVTSYAVINDEWRLPLVRLAATDATWQTIEGSHTLDGVLIHLPKDISDHVVGLQAKANSVIIYWHDGRYQSWQGTKKLDKPLAEQELTALQAQLTAWGDEMNRKNQPRINPILI</sequence>
<dbReference type="AlphaFoldDB" id="A0A066UCZ7"/>
<evidence type="ECO:0000313" key="1">
    <source>
        <dbReference type="EMBL" id="KDN24985.1"/>
    </source>
</evidence>
<accession>A0A066UCZ7</accession>
<dbReference type="EMBL" id="AOMT01000024">
    <property type="protein sequence ID" value="KDN24985.1"/>
    <property type="molecule type" value="Genomic_DNA"/>
</dbReference>